<protein>
    <recommendedName>
        <fullName evidence="4">Tctex1 domain containing 2</fullName>
    </recommendedName>
</protein>
<dbReference type="EMBL" id="JAROKS010000002">
    <property type="protein sequence ID" value="KAK1805839.1"/>
    <property type="molecule type" value="Genomic_DNA"/>
</dbReference>
<dbReference type="AlphaFoldDB" id="A0AAD8ZV51"/>
<evidence type="ECO:0008006" key="4">
    <source>
        <dbReference type="Google" id="ProtNLM"/>
    </source>
</evidence>
<evidence type="ECO:0000313" key="2">
    <source>
        <dbReference type="EMBL" id="KAK1805839.1"/>
    </source>
</evidence>
<accession>A0AAD8ZV51</accession>
<dbReference type="Gene3D" id="3.30.1140.40">
    <property type="entry name" value="Tctex-1"/>
    <property type="match status" value="1"/>
</dbReference>
<dbReference type="InterPro" id="IPR038586">
    <property type="entry name" value="Tctex-1-like_sf"/>
</dbReference>
<dbReference type="GO" id="GO:0005737">
    <property type="term" value="C:cytoplasm"/>
    <property type="evidence" value="ECO:0007669"/>
    <property type="project" value="TreeGrafter"/>
</dbReference>
<dbReference type="GO" id="GO:0007018">
    <property type="term" value="P:microtubule-based movement"/>
    <property type="evidence" value="ECO:0007669"/>
    <property type="project" value="TreeGrafter"/>
</dbReference>
<dbReference type="PANTHER" id="PTHR21255">
    <property type="entry name" value="T-COMPLEX-ASSOCIATED-TESTIS-EXPRESSED 1/ DYNEIN LIGHT CHAIN"/>
    <property type="match status" value="1"/>
</dbReference>
<comment type="similarity">
    <text evidence="1">Belongs to the dynein light chain Tctex-type family.</text>
</comment>
<organism evidence="2 3">
    <name type="scientific">Electrophorus voltai</name>
    <dbReference type="NCBI Taxonomy" id="2609070"/>
    <lineage>
        <taxon>Eukaryota</taxon>
        <taxon>Metazoa</taxon>
        <taxon>Chordata</taxon>
        <taxon>Craniata</taxon>
        <taxon>Vertebrata</taxon>
        <taxon>Euteleostomi</taxon>
        <taxon>Actinopterygii</taxon>
        <taxon>Neopterygii</taxon>
        <taxon>Teleostei</taxon>
        <taxon>Ostariophysi</taxon>
        <taxon>Gymnotiformes</taxon>
        <taxon>Gymnotoidei</taxon>
        <taxon>Gymnotidae</taxon>
        <taxon>Electrophorus</taxon>
    </lineage>
</organism>
<keyword evidence="3" id="KW-1185">Reference proteome</keyword>
<comment type="caution">
    <text evidence="2">The sequence shown here is derived from an EMBL/GenBank/DDBJ whole genome shotgun (WGS) entry which is preliminary data.</text>
</comment>
<dbReference type="CDD" id="cd21459">
    <property type="entry name" value="DLC-like_TCTEX1D2"/>
    <property type="match status" value="1"/>
</dbReference>
<evidence type="ECO:0000313" key="3">
    <source>
        <dbReference type="Proteomes" id="UP001239994"/>
    </source>
</evidence>
<dbReference type="InterPro" id="IPR005334">
    <property type="entry name" value="Tctex-1-like"/>
</dbReference>
<dbReference type="Proteomes" id="UP001239994">
    <property type="component" value="Unassembled WGS sequence"/>
</dbReference>
<dbReference type="PANTHER" id="PTHR21255:SF7">
    <property type="entry name" value="DYNEIN LIGHT CHAIN TCTEX-TYPE PROTEIN 2B"/>
    <property type="match status" value="1"/>
</dbReference>
<proteinExistence type="inferred from homology"/>
<gene>
    <name evidence="2" type="ORF">P4O66_012888</name>
</gene>
<evidence type="ECO:0000256" key="1">
    <source>
        <dbReference type="ARBA" id="ARBA00005361"/>
    </source>
</evidence>
<dbReference type="GO" id="GO:0005868">
    <property type="term" value="C:cytoplasmic dynein complex"/>
    <property type="evidence" value="ECO:0007669"/>
    <property type="project" value="TreeGrafter"/>
</dbReference>
<sequence length="124" mass="14291">MDGSELRTNTYLIRPNYQHKFRVGVVEKCIREIQREQLSGVQYVSEEIPSLSLSLANSIKNRLKELGFNRYKLVVQVVIGEQRGEGMKMAARCFWDADTDSYAKDIYVNDSLFCVAAAFGIYYY</sequence>
<name>A0AAD8ZV51_9TELE</name>
<dbReference type="GO" id="GO:0045505">
    <property type="term" value="F:dynein intermediate chain binding"/>
    <property type="evidence" value="ECO:0007669"/>
    <property type="project" value="TreeGrafter"/>
</dbReference>
<reference evidence="2" key="1">
    <citation type="submission" date="2023-03" db="EMBL/GenBank/DDBJ databases">
        <title>Electrophorus voltai genome.</title>
        <authorList>
            <person name="Bian C."/>
        </authorList>
    </citation>
    <scope>NUCLEOTIDE SEQUENCE</scope>
    <source>
        <strain evidence="2">CB-2022</strain>
        <tissue evidence="2">Muscle</tissue>
    </source>
</reference>
<dbReference type="FunFam" id="3.30.1140.40:FF:000003">
    <property type="entry name" value="tctex1 domain-containing protein 2"/>
    <property type="match status" value="1"/>
</dbReference>
<dbReference type="Pfam" id="PF03645">
    <property type="entry name" value="Tctex-1"/>
    <property type="match status" value="1"/>
</dbReference>